<sequence>MVAEIILSIPVVKFSKVMAVEVATSIHHFGFNTQYIIIAFVLLNSLVKLGVALVALP</sequence>
<protein>
    <submittedName>
        <fullName evidence="2">Uncharacterized protein</fullName>
    </submittedName>
</protein>
<accession>A0AAT9FGG6</accession>
<keyword evidence="1" id="KW-0472">Membrane</keyword>
<dbReference type="KEGG" id="osu:NT6N_01090"/>
<keyword evidence="1" id="KW-0812">Transmembrane</keyword>
<dbReference type="EMBL" id="AP026866">
    <property type="protein sequence ID" value="BDS05069.1"/>
    <property type="molecule type" value="Genomic_DNA"/>
</dbReference>
<name>A0AAT9FGG6_9BACT</name>
<organism evidence="2">
    <name type="scientific">Oceaniferula spumae</name>
    <dbReference type="NCBI Taxonomy" id="2979115"/>
    <lineage>
        <taxon>Bacteria</taxon>
        <taxon>Pseudomonadati</taxon>
        <taxon>Verrucomicrobiota</taxon>
        <taxon>Verrucomicrobiia</taxon>
        <taxon>Verrucomicrobiales</taxon>
        <taxon>Verrucomicrobiaceae</taxon>
        <taxon>Oceaniferula</taxon>
    </lineage>
</organism>
<evidence type="ECO:0000256" key="1">
    <source>
        <dbReference type="SAM" id="Phobius"/>
    </source>
</evidence>
<gene>
    <name evidence="2" type="ORF">NT6N_01090</name>
</gene>
<reference evidence="2" key="1">
    <citation type="submission" date="2024-07" db="EMBL/GenBank/DDBJ databases">
        <title>Complete genome sequence of Verrucomicrobiaceae bacterium NT6N.</title>
        <authorList>
            <person name="Huang C."/>
            <person name="Takami H."/>
            <person name="Hamasaki K."/>
        </authorList>
    </citation>
    <scope>NUCLEOTIDE SEQUENCE</scope>
    <source>
        <strain evidence="2">NT6N</strain>
    </source>
</reference>
<dbReference type="AlphaFoldDB" id="A0AAT9FGG6"/>
<keyword evidence="1" id="KW-1133">Transmembrane helix</keyword>
<feature type="transmembrane region" description="Helical" evidence="1">
    <location>
        <begin position="35"/>
        <end position="56"/>
    </location>
</feature>
<evidence type="ECO:0000313" key="2">
    <source>
        <dbReference type="EMBL" id="BDS05069.1"/>
    </source>
</evidence>
<proteinExistence type="predicted"/>